<dbReference type="EMBL" id="OU963862">
    <property type="protein sequence ID" value="CAH0382592.1"/>
    <property type="molecule type" value="Genomic_DNA"/>
</dbReference>
<evidence type="ECO:0000256" key="1">
    <source>
        <dbReference type="SAM" id="MobiDB-lite"/>
    </source>
</evidence>
<evidence type="ECO:0000313" key="7">
    <source>
        <dbReference type="Proteomes" id="UP001152759"/>
    </source>
</evidence>
<feature type="region of interest" description="Disordered" evidence="1">
    <location>
        <begin position="456"/>
        <end position="475"/>
    </location>
</feature>
<dbReference type="Pfam" id="PF23071">
    <property type="entry name" value="DUF7044"/>
    <property type="match status" value="1"/>
</dbReference>
<feature type="region of interest" description="Disordered" evidence="1">
    <location>
        <begin position="329"/>
        <end position="356"/>
    </location>
</feature>
<proteinExistence type="predicted"/>
<dbReference type="InterPro" id="IPR055470">
    <property type="entry name" value="DUF7042"/>
</dbReference>
<dbReference type="Proteomes" id="UP001152759">
    <property type="component" value="Chromosome 1"/>
</dbReference>
<dbReference type="Pfam" id="PF23070">
    <property type="entry name" value="DUF7043"/>
    <property type="match status" value="1"/>
</dbReference>
<feature type="chain" id="PRO_5040156560" evidence="2">
    <location>
        <begin position="28"/>
        <end position="786"/>
    </location>
</feature>
<gene>
    <name evidence="6" type="ORF">BEMITA_LOCUS2111</name>
</gene>
<dbReference type="PANTHER" id="PTHR22255:SF9">
    <property type="entry name" value="LP06548P"/>
    <property type="match status" value="1"/>
</dbReference>
<dbReference type="PANTHER" id="PTHR22255">
    <property type="entry name" value="LP06548P"/>
    <property type="match status" value="1"/>
</dbReference>
<dbReference type="Pfam" id="PF23069">
    <property type="entry name" value="DUF7042"/>
    <property type="match status" value="1"/>
</dbReference>
<organism evidence="6 7">
    <name type="scientific">Bemisia tabaci</name>
    <name type="common">Sweetpotato whitefly</name>
    <name type="synonym">Aleurodes tabaci</name>
    <dbReference type="NCBI Taxonomy" id="7038"/>
    <lineage>
        <taxon>Eukaryota</taxon>
        <taxon>Metazoa</taxon>
        <taxon>Ecdysozoa</taxon>
        <taxon>Arthropoda</taxon>
        <taxon>Hexapoda</taxon>
        <taxon>Insecta</taxon>
        <taxon>Pterygota</taxon>
        <taxon>Neoptera</taxon>
        <taxon>Paraneoptera</taxon>
        <taxon>Hemiptera</taxon>
        <taxon>Sternorrhyncha</taxon>
        <taxon>Aleyrodoidea</taxon>
        <taxon>Aleyrodidae</taxon>
        <taxon>Aleyrodinae</taxon>
        <taxon>Bemisia</taxon>
    </lineage>
</organism>
<dbReference type="GO" id="GO:0061909">
    <property type="term" value="P:autophagosome-lysosome fusion"/>
    <property type="evidence" value="ECO:0007669"/>
    <property type="project" value="TreeGrafter"/>
</dbReference>
<name>A0A9N9ZZG7_BEMTA</name>
<protein>
    <submittedName>
        <fullName evidence="6">Uncharacterized protein</fullName>
    </submittedName>
</protein>
<dbReference type="InterPro" id="IPR055471">
    <property type="entry name" value="DUF7043"/>
</dbReference>
<feature type="domain" description="DUF7043" evidence="4">
    <location>
        <begin position="295"/>
        <end position="432"/>
    </location>
</feature>
<accession>A0A9N9ZZG7</accession>
<evidence type="ECO:0000259" key="5">
    <source>
        <dbReference type="Pfam" id="PF23071"/>
    </source>
</evidence>
<keyword evidence="7" id="KW-1185">Reference proteome</keyword>
<evidence type="ECO:0000259" key="3">
    <source>
        <dbReference type="Pfam" id="PF23069"/>
    </source>
</evidence>
<evidence type="ECO:0000259" key="4">
    <source>
        <dbReference type="Pfam" id="PF23070"/>
    </source>
</evidence>
<feature type="domain" description="DUF7042" evidence="3">
    <location>
        <begin position="135"/>
        <end position="289"/>
    </location>
</feature>
<feature type="signal peptide" evidence="2">
    <location>
        <begin position="1"/>
        <end position="27"/>
    </location>
</feature>
<evidence type="ECO:0000313" key="6">
    <source>
        <dbReference type="EMBL" id="CAH0382592.1"/>
    </source>
</evidence>
<dbReference type="AlphaFoldDB" id="A0A9N9ZZG7"/>
<sequence length="786" mass="88244">MKFFRLYWKIPWSSIAFLICLTKNLSGSSNYNQNKCTFPTRWEGTWFQSGVRSPITIQDNKLSNKGRCLASEGDKFLVVDENDVCFRCVVVHEKHANVLQYKETFCHGRTTLQNLCTLITGDALLYSMFREEAVPVPCPFKPPHSFTYNRGHGECRSPISSIDSCTQDSRILFKYQACPDIYGSESAVEELQCLATWKEGSSRYLVGKVHHSHATSNEDRYRCFVYEKTSSTNMVANMEQYGANIFNGIGMPMGRRADEDVEFQIAQSGDATCNGLFTPLEGSRIMTLRKGNSPSKCKFPNWLTVSGHWHTLDYKRSYSFHHRNTTLHISNSTSTSGKKSDGRTEPSKPFADPSWASLSDHNSRIICTELKQVTAEIAHLVAHATTGCQSGFVCLTFYKRDDHVIEVQTGTTSHRQEDACNGSHFDTSTSPYITLVTTVPEQKLCPYAGNYIVSRPEVKQRSSHSAGDQSRPDVSGATFVEQRNLMERDLMQNQIAEVIVRNEEHKNIRFKRSSMKSYVRRKVLRKLMNSGDVTPRILRSSRDNDTHIYVNGTSSGSHTTSDTNSNFKASDIRENLSGETDYNLESNFSVKKFISSIRGSSILGREDFQRGSSDGKRERKARDVDVASARDLNCALDYKTLTIGCAGAFDTMQFRTDCKSSSESVSVYSCHGGWVSENGSEHYLITTPLSRSSRGPRRYCFTYRLTEDGTTLRFTSSADTCRRGNLALPAHAIHGASFPDDDINLNITLIGKCLDANRAHSTSSFSIFCLAIILWHSTVKCLLSCR</sequence>
<reference evidence="6" key="1">
    <citation type="submission" date="2021-12" db="EMBL/GenBank/DDBJ databases">
        <authorList>
            <person name="King R."/>
        </authorList>
    </citation>
    <scope>NUCLEOTIDE SEQUENCE</scope>
</reference>
<feature type="domain" description="DUF7044" evidence="5">
    <location>
        <begin position="35"/>
        <end position="116"/>
    </location>
</feature>
<keyword evidence="2" id="KW-0732">Signal</keyword>
<evidence type="ECO:0000256" key="2">
    <source>
        <dbReference type="SAM" id="SignalP"/>
    </source>
</evidence>
<dbReference type="InterPro" id="IPR055472">
    <property type="entry name" value="DUF7044"/>
</dbReference>